<organism evidence="2 3">
    <name type="scientific">Trifolium subterraneum</name>
    <name type="common">Subterranean clover</name>
    <dbReference type="NCBI Taxonomy" id="3900"/>
    <lineage>
        <taxon>Eukaryota</taxon>
        <taxon>Viridiplantae</taxon>
        <taxon>Streptophyta</taxon>
        <taxon>Embryophyta</taxon>
        <taxon>Tracheophyta</taxon>
        <taxon>Spermatophyta</taxon>
        <taxon>Magnoliopsida</taxon>
        <taxon>eudicotyledons</taxon>
        <taxon>Gunneridae</taxon>
        <taxon>Pentapetalae</taxon>
        <taxon>rosids</taxon>
        <taxon>fabids</taxon>
        <taxon>Fabales</taxon>
        <taxon>Fabaceae</taxon>
        <taxon>Papilionoideae</taxon>
        <taxon>50 kb inversion clade</taxon>
        <taxon>NPAAA clade</taxon>
        <taxon>Hologalegina</taxon>
        <taxon>IRL clade</taxon>
        <taxon>Trifolieae</taxon>
        <taxon>Trifolium</taxon>
    </lineage>
</organism>
<protein>
    <recommendedName>
        <fullName evidence="1">uDENN domain-containing protein</fullName>
    </recommendedName>
</protein>
<accession>A0A2Z6NRB7</accession>
<sequence length="186" mass="20645">MSQIFEYFVVCGIGAEIRSIDGTKGYHGPGWMYLPSLLDQYPPSTHTLYPPAPPQLPTCVLPAGAVFYSSGFDPNDPSTFPRSYPIVLTVSPPMAFNKTFPTRNATQIACVPLHSHQHSDSVVPPMSSSESSTFSQVMARMLAVKFFILLRQQQIQPVLKARPTAIELALMDSYKFILMRIIGRVH</sequence>
<feature type="domain" description="uDENN" evidence="1">
    <location>
        <begin position="1"/>
        <end position="91"/>
    </location>
</feature>
<dbReference type="AlphaFoldDB" id="A0A2Z6NRB7"/>
<name>A0A2Z6NRB7_TRISU</name>
<proteinExistence type="predicted"/>
<dbReference type="EMBL" id="DF973753">
    <property type="protein sequence ID" value="GAU39280.1"/>
    <property type="molecule type" value="Genomic_DNA"/>
</dbReference>
<reference evidence="3" key="1">
    <citation type="journal article" date="2017" name="Front. Plant Sci.">
        <title>Climate Clever Clovers: New Paradigm to Reduce the Environmental Footprint of Ruminants by Breeding Low Methanogenic Forages Utilizing Haplotype Variation.</title>
        <authorList>
            <person name="Kaur P."/>
            <person name="Appels R."/>
            <person name="Bayer P.E."/>
            <person name="Keeble-Gagnere G."/>
            <person name="Wang J."/>
            <person name="Hirakawa H."/>
            <person name="Shirasawa K."/>
            <person name="Vercoe P."/>
            <person name="Stefanova K."/>
            <person name="Durmic Z."/>
            <person name="Nichols P."/>
            <person name="Revell C."/>
            <person name="Isobe S.N."/>
            <person name="Edwards D."/>
            <person name="Erskine W."/>
        </authorList>
    </citation>
    <scope>NUCLEOTIDE SEQUENCE [LARGE SCALE GENOMIC DNA]</scope>
    <source>
        <strain evidence="3">cv. Daliak</strain>
    </source>
</reference>
<evidence type="ECO:0000259" key="1">
    <source>
        <dbReference type="SMART" id="SM00800"/>
    </source>
</evidence>
<evidence type="ECO:0000313" key="3">
    <source>
        <dbReference type="Proteomes" id="UP000242715"/>
    </source>
</evidence>
<keyword evidence="3" id="KW-1185">Reference proteome</keyword>
<dbReference type="Proteomes" id="UP000242715">
    <property type="component" value="Unassembled WGS sequence"/>
</dbReference>
<dbReference type="Pfam" id="PF03456">
    <property type="entry name" value="uDENN"/>
    <property type="match status" value="1"/>
</dbReference>
<dbReference type="InterPro" id="IPR005113">
    <property type="entry name" value="uDENN_dom"/>
</dbReference>
<evidence type="ECO:0000313" key="2">
    <source>
        <dbReference type="EMBL" id="GAU39280.1"/>
    </source>
</evidence>
<dbReference type="OrthoDB" id="6019893at2759"/>
<dbReference type="SMART" id="SM00800">
    <property type="entry name" value="uDENN"/>
    <property type="match status" value="1"/>
</dbReference>
<gene>
    <name evidence="2" type="ORF">TSUD_72180</name>
</gene>